<dbReference type="EMBL" id="CM023482">
    <property type="protein sequence ID" value="KAH6938285.1"/>
    <property type="molecule type" value="Genomic_DNA"/>
</dbReference>
<comment type="caution">
    <text evidence="1">The sequence shown here is derived from an EMBL/GenBank/DDBJ whole genome shotgun (WGS) entry which is preliminary data.</text>
</comment>
<proteinExistence type="predicted"/>
<dbReference type="Proteomes" id="UP000821845">
    <property type="component" value="Chromosome 2"/>
</dbReference>
<evidence type="ECO:0000313" key="1">
    <source>
        <dbReference type="EMBL" id="KAH6938285.1"/>
    </source>
</evidence>
<keyword evidence="2" id="KW-1185">Reference proteome</keyword>
<protein>
    <submittedName>
        <fullName evidence="1">Uncharacterized protein</fullName>
    </submittedName>
</protein>
<sequence>MTGSHREQPNYPSDCHRKALLQFFDDLQDSVHTRDDGDLANFIRHFCKAKYTEVPPCELDEGVKELEPVSSREFKHLYAALRQFVCEGELHTWQGKRILLCTRNACGEAFAALGNWSLPRAALCNEIERSTRSCSGYDNAETKVLTLAATAMKAFNCTVRAEEDVRYLQTDMSRTLHCLELLKLNDCLNPNGMLSAVAIFGVSHTSEQCRTIESKAVGCVDRALLSPDACGERPDIDGIHDFVHAFLASADCSREPRSDSIRPLPGPTLFVSGAVAATVALVWRL</sequence>
<name>A0ACB7SUJ5_HYAAI</name>
<evidence type="ECO:0000313" key="2">
    <source>
        <dbReference type="Proteomes" id="UP000821845"/>
    </source>
</evidence>
<organism evidence="1 2">
    <name type="scientific">Hyalomma asiaticum</name>
    <name type="common">Tick</name>
    <dbReference type="NCBI Taxonomy" id="266040"/>
    <lineage>
        <taxon>Eukaryota</taxon>
        <taxon>Metazoa</taxon>
        <taxon>Ecdysozoa</taxon>
        <taxon>Arthropoda</taxon>
        <taxon>Chelicerata</taxon>
        <taxon>Arachnida</taxon>
        <taxon>Acari</taxon>
        <taxon>Parasitiformes</taxon>
        <taxon>Ixodida</taxon>
        <taxon>Ixodoidea</taxon>
        <taxon>Ixodidae</taxon>
        <taxon>Hyalomminae</taxon>
        <taxon>Hyalomma</taxon>
    </lineage>
</organism>
<reference evidence="1" key="1">
    <citation type="submission" date="2020-05" db="EMBL/GenBank/DDBJ databases">
        <title>Large-scale comparative analyses of tick genomes elucidate their genetic diversity and vector capacities.</title>
        <authorList>
            <person name="Jia N."/>
            <person name="Wang J."/>
            <person name="Shi W."/>
            <person name="Du L."/>
            <person name="Sun Y."/>
            <person name="Zhan W."/>
            <person name="Jiang J."/>
            <person name="Wang Q."/>
            <person name="Zhang B."/>
            <person name="Ji P."/>
            <person name="Sakyi L.B."/>
            <person name="Cui X."/>
            <person name="Yuan T."/>
            <person name="Jiang B."/>
            <person name="Yang W."/>
            <person name="Lam T.T.-Y."/>
            <person name="Chang Q."/>
            <person name="Ding S."/>
            <person name="Wang X."/>
            <person name="Zhu J."/>
            <person name="Ruan X."/>
            <person name="Zhao L."/>
            <person name="Wei J."/>
            <person name="Que T."/>
            <person name="Du C."/>
            <person name="Cheng J."/>
            <person name="Dai P."/>
            <person name="Han X."/>
            <person name="Huang E."/>
            <person name="Gao Y."/>
            <person name="Liu J."/>
            <person name="Shao H."/>
            <person name="Ye R."/>
            <person name="Li L."/>
            <person name="Wei W."/>
            <person name="Wang X."/>
            <person name="Wang C."/>
            <person name="Yang T."/>
            <person name="Huo Q."/>
            <person name="Li W."/>
            <person name="Guo W."/>
            <person name="Chen H."/>
            <person name="Zhou L."/>
            <person name="Ni X."/>
            <person name="Tian J."/>
            <person name="Zhou Y."/>
            <person name="Sheng Y."/>
            <person name="Liu T."/>
            <person name="Pan Y."/>
            <person name="Xia L."/>
            <person name="Li J."/>
            <person name="Zhao F."/>
            <person name="Cao W."/>
        </authorList>
    </citation>
    <scope>NUCLEOTIDE SEQUENCE</scope>
    <source>
        <strain evidence="1">Hyas-2018</strain>
    </source>
</reference>
<gene>
    <name evidence="1" type="ORF">HPB50_008332</name>
</gene>
<accession>A0ACB7SUJ5</accession>